<reference evidence="1 2" key="1">
    <citation type="journal article" date="2015" name="Sci. Rep.">
        <title>The power of single molecule real-time sequencing technology in the de novo assembly of a eukaryotic genome.</title>
        <authorList>
            <person name="Sakai H."/>
            <person name="Naito K."/>
            <person name="Ogiso-Tanaka E."/>
            <person name="Takahashi Y."/>
            <person name="Iseki K."/>
            <person name="Muto C."/>
            <person name="Satou K."/>
            <person name="Teruya K."/>
            <person name="Shiroma A."/>
            <person name="Shimoji M."/>
            <person name="Hirano T."/>
            <person name="Itoh T."/>
            <person name="Kaga A."/>
            <person name="Tomooka N."/>
        </authorList>
    </citation>
    <scope>NUCLEOTIDE SEQUENCE [LARGE SCALE GENOMIC DNA]</scope>
    <source>
        <strain evidence="2">cv. Shumari</strain>
    </source>
</reference>
<accession>A0A0S3SPP8</accession>
<keyword evidence="2" id="KW-1185">Reference proteome</keyword>
<sequence length="118" mass="12208">RHQPIHHNATTCNPFVGEAIGGGGPSWKEGSASDFPFHVSQGGCHGGVATGGKFLSPLQQISNPGDDIFSPKISSNSPQSLSAAAPSPTLKFSVDPLTLEEDGGFALVQELESHLANM</sequence>
<organism evidence="1 2">
    <name type="scientific">Vigna angularis var. angularis</name>
    <dbReference type="NCBI Taxonomy" id="157739"/>
    <lineage>
        <taxon>Eukaryota</taxon>
        <taxon>Viridiplantae</taxon>
        <taxon>Streptophyta</taxon>
        <taxon>Embryophyta</taxon>
        <taxon>Tracheophyta</taxon>
        <taxon>Spermatophyta</taxon>
        <taxon>Magnoliopsida</taxon>
        <taxon>eudicotyledons</taxon>
        <taxon>Gunneridae</taxon>
        <taxon>Pentapetalae</taxon>
        <taxon>rosids</taxon>
        <taxon>fabids</taxon>
        <taxon>Fabales</taxon>
        <taxon>Fabaceae</taxon>
        <taxon>Papilionoideae</taxon>
        <taxon>50 kb inversion clade</taxon>
        <taxon>NPAAA clade</taxon>
        <taxon>indigoferoid/millettioid clade</taxon>
        <taxon>Phaseoleae</taxon>
        <taxon>Vigna</taxon>
    </lineage>
</organism>
<gene>
    <name evidence="1" type="primary">Vigan.08G145300</name>
    <name evidence="1" type="ORF">VIGAN_08145300</name>
</gene>
<dbReference type="EMBL" id="AP015041">
    <property type="protein sequence ID" value="BAT94813.1"/>
    <property type="molecule type" value="Genomic_DNA"/>
</dbReference>
<proteinExistence type="predicted"/>
<dbReference type="Proteomes" id="UP000291084">
    <property type="component" value="Chromosome 8"/>
</dbReference>
<dbReference type="AlphaFoldDB" id="A0A0S3SPP8"/>
<protein>
    <submittedName>
        <fullName evidence="1">Uncharacterized protein</fullName>
    </submittedName>
</protein>
<name>A0A0S3SPP8_PHAAN</name>
<feature type="non-terminal residue" evidence="1">
    <location>
        <position position="1"/>
    </location>
</feature>
<evidence type="ECO:0000313" key="2">
    <source>
        <dbReference type="Proteomes" id="UP000291084"/>
    </source>
</evidence>
<evidence type="ECO:0000313" key="1">
    <source>
        <dbReference type="EMBL" id="BAT94813.1"/>
    </source>
</evidence>